<feature type="compositionally biased region" description="Acidic residues" evidence="2">
    <location>
        <begin position="223"/>
        <end position="235"/>
    </location>
</feature>
<accession>A0A4S9TTG6</accession>
<dbReference type="EMBL" id="QZBS01000082">
    <property type="protein sequence ID" value="THZ74068.1"/>
    <property type="molecule type" value="Genomic_DNA"/>
</dbReference>
<feature type="region of interest" description="Disordered" evidence="2">
    <location>
        <begin position="222"/>
        <end position="254"/>
    </location>
</feature>
<dbReference type="AlphaFoldDB" id="A0A4S9TTG6"/>
<feature type="compositionally biased region" description="Basic and acidic residues" evidence="2">
    <location>
        <begin position="236"/>
        <end position="246"/>
    </location>
</feature>
<protein>
    <recommendedName>
        <fullName evidence="5">Zn(2)-C6 fungal-type domain-containing protein</fullName>
    </recommendedName>
</protein>
<sequence>MAPAHIYQRMSEFVNAIKISNSANMALPHGYYIRYEDVQANYNVRLDYHPTKQALVALGLTLSYFDRCMHLFDVFNGGIALQALVLANCEFRANTFSHITSVTLSRLSINDVSLYQTPVLLDPTKPWPKIPGYWHNVLPILAHQGAIEGCELKDLRDGFTLTSPEHWAGFRLRCRGKETIKLALMNLAAGWRDAAIFMRHPVNAMEEELEAPRDEHVAVELAAADEEEEEEEEEERSVPTKSDHSCKKCRKDKKGCDKTIPICGRALLASTRAGSWRIGVELHYRTSSAPSVKASRGLRATQAIHEKDQ</sequence>
<evidence type="ECO:0000256" key="1">
    <source>
        <dbReference type="ARBA" id="ARBA00023242"/>
    </source>
</evidence>
<dbReference type="Proteomes" id="UP000309734">
    <property type="component" value="Unassembled WGS sequence"/>
</dbReference>
<comment type="caution">
    <text evidence="3">The sequence shown here is derived from an EMBL/GenBank/DDBJ whole genome shotgun (WGS) entry which is preliminary data.</text>
</comment>
<name>A0A4S9TTG6_AURPU</name>
<evidence type="ECO:0008006" key="5">
    <source>
        <dbReference type="Google" id="ProtNLM"/>
    </source>
</evidence>
<feature type="region of interest" description="Disordered" evidence="2">
    <location>
        <begin position="289"/>
        <end position="309"/>
    </location>
</feature>
<evidence type="ECO:0000313" key="4">
    <source>
        <dbReference type="Proteomes" id="UP000309734"/>
    </source>
</evidence>
<keyword evidence="1" id="KW-0539">Nucleus</keyword>
<organism evidence="3 4">
    <name type="scientific">Aureobasidium pullulans</name>
    <name type="common">Black yeast</name>
    <name type="synonym">Pullularia pullulans</name>
    <dbReference type="NCBI Taxonomy" id="5580"/>
    <lineage>
        <taxon>Eukaryota</taxon>
        <taxon>Fungi</taxon>
        <taxon>Dikarya</taxon>
        <taxon>Ascomycota</taxon>
        <taxon>Pezizomycotina</taxon>
        <taxon>Dothideomycetes</taxon>
        <taxon>Dothideomycetidae</taxon>
        <taxon>Dothideales</taxon>
        <taxon>Saccotheciaceae</taxon>
        <taxon>Aureobasidium</taxon>
    </lineage>
</organism>
<dbReference type="GO" id="GO:0000981">
    <property type="term" value="F:DNA-binding transcription factor activity, RNA polymerase II-specific"/>
    <property type="evidence" value="ECO:0007669"/>
    <property type="project" value="InterPro"/>
</dbReference>
<dbReference type="InterPro" id="IPR001138">
    <property type="entry name" value="Zn2Cys6_DnaBD"/>
</dbReference>
<dbReference type="GO" id="GO:0008270">
    <property type="term" value="F:zinc ion binding"/>
    <property type="evidence" value="ECO:0007669"/>
    <property type="project" value="InterPro"/>
</dbReference>
<evidence type="ECO:0000313" key="3">
    <source>
        <dbReference type="EMBL" id="THZ74068.1"/>
    </source>
</evidence>
<dbReference type="CDD" id="cd00067">
    <property type="entry name" value="GAL4"/>
    <property type="match status" value="1"/>
</dbReference>
<proteinExistence type="predicted"/>
<reference evidence="3 4" key="1">
    <citation type="submission" date="2018-10" db="EMBL/GenBank/DDBJ databases">
        <title>Fifty Aureobasidium pullulans genomes reveal a recombining polyextremotolerant generalist.</title>
        <authorList>
            <person name="Gostincar C."/>
            <person name="Turk M."/>
            <person name="Zajc J."/>
            <person name="Gunde-Cimerman N."/>
        </authorList>
    </citation>
    <scope>NUCLEOTIDE SEQUENCE [LARGE SCALE GENOMIC DNA]</scope>
    <source>
        <strain evidence="3 4">EXF-3519</strain>
    </source>
</reference>
<gene>
    <name evidence="3" type="ORF">D6C85_03697</name>
</gene>
<evidence type="ECO:0000256" key="2">
    <source>
        <dbReference type="SAM" id="MobiDB-lite"/>
    </source>
</evidence>